<dbReference type="PROSITE" id="PS50071">
    <property type="entry name" value="HOMEOBOX_2"/>
    <property type="match status" value="1"/>
</dbReference>
<sequence>MPFDDALSHDSSLKQGEYLESWESTRFSHRQDPLCGDHAQMLYGQNADLPRNHELGAHLLEVEDTEQSQSMNNSENEDSHLLENQGSSSTGAGGPPTWLSTALSRQQNQSLHDGDNPGHGEAEKWCPGCSARGAQSCVCSPSMHAGDTNATSFPNHTTYTHWLQGTRMQGTRMQAGDSQHQPGEFGGEEEFGSHRMDTGMATELNLSAAHGRDAQPFLESLSHPPVAAPRYAGEYSRADWDPPRQGPEWEELRRRYLITSHPLYPEMLANHAACLRVGTPVDQLPCIEAQLAQAPTVTEKYSVLRDQIANISREEKEDLDRFMSEYSYLLGQFKELLQLHVQRDVTEAMMSCWELEQALLSLTGMRLEVDNDCGATMSDEDVEDYDSDYGSYDQSMDFNDSGGYGPLVPTETERSLMERVRQELKHELKQGYKSKIEDVREEILRKRRAGKLPDGTTTVLKAWWQAHSKWPYPTEDEKELLIQETGLELKQVNNWFINQRKRNWHSNPLVSAQSESKNKARKSW</sequence>
<dbReference type="InterPro" id="IPR005539">
    <property type="entry name" value="ELK_dom"/>
</dbReference>
<dbReference type="SMART" id="SM01256">
    <property type="entry name" value="KNOX2"/>
    <property type="match status" value="1"/>
</dbReference>
<comment type="caution">
    <text evidence="10">The sequence shown here is derived from an EMBL/GenBank/DDBJ whole genome shotgun (WGS) entry which is preliminary data.</text>
</comment>
<evidence type="ECO:0000259" key="8">
    <source>
        <dbReference type="PROSITE" id="PS50071"/>
    </source>
</evidence>
<evidence type="ECO:0000256" key="2">
    <source>
        <dbReference type="ARBA" id="ARBA00023125"/>
    </source>
</evidence>
<feature type="compositionally biased region" description="Polar residues" evidence="7">
    <location>
        <begin position="98"/>
        <end position="111"/>
    </location>
</feature>
<dbReference type="InterPro" id="IPR008422">
    <property type="entry name" value="KN_HD"/>
</dbReference>
<dbReference type="SMART" id="SM01255">
    <property type="entry name" value="KNOX1"/>
    <property type="match status" value="1"/>
</dbReference>
<dbReference type="SMART" id="SM01188">
    <property type="entry name" value="ELK"/>
    <property type="match status" value="1"/>
</dbReference>
<evidence type="ECO:0000256" key="1">
    <source>
        <dbReference type="ARBA" id="ARBA00004123"/>
    </source>
</evidence>
<dbReference type="InterPro" id="IPR050224">
    <property type="entry name" value="TALE_homeobox"/>
</dbReference>
<dbReference type="Pfam" id="PF03791">
    <property type="entry name" value="KNOX2"/>
    <property type="match status" value="1"/>
</dbReference>
<evidence type="ECO:0000256" key="5">
    <source>
        <dbReference type="PROSITE-ProRule" id="PRU00108"/>
    </source>
</evidence>
<dbReference type="InterPro" id="IPR001356">
    <property type="entry name" value="HD"/>
</dbReference>
<dbReference type="GO" id="GO:0005634">
    <property type="term" value="C:nucleus"/>
    <property type="evidence" value="ECO:0007669"/>
    <property type="project" value="UniProtKB-SubCell"/>
</dbReference>
<dbReference type="CDD" id="cd00086">
    <property type="entry name" value="homeodomain"/>
    <property type="match status" value="1"/>
</dbReference>
<dbReference type="InterPro" id="IPR005540">
    <property type="entry name" value="KNOX1"/>
</dbReference>
<gene>
    <name evidence="10" type="ORF">KC19_3G076700</name>
</gene>
<dbReference type="Proteomes" id="UP000822688">
    <property type="component" value="Chromosome 3"/>
</dbReference>
<dbReference type="Pfam" id="PF03789">
    <property type="entry name" value="ELK"/>
    <property type="match status" value="1"/>
</dbReference>
<evidence type="ECO:0000256" key="6">
    <source>
        <dbReference type="PROSITE-ProRule" id="PRU00559"/>
    </source>
</evidence>
<feature type="DNA-binding region" description="Homeobox; TALE-type" evidence="5">
    <location>
        <begin position="444"/>
        <end position="507"/>
    </location>
</feature>
<accession>A0A8T0III2</accession>
<dbReference type="PROSITE" id="PS51213">
    <property type="entry name" value="ELK"/>
    <property type="match status" value="1"/>
</dbReference>
<comment type="subcellular location">
    <subcellularLocation>
        <location evidence="1 5">Nucleus</location>
    </subcellularLocation>
</comment>
<feature type="region of interest" description="Disordered" evidence="7">
    <location>
        <begin position="64"/>
        <end position="120"/>
    </location>
</feature>
<comment type="similarity">
    <text evidence="6">Belongs to the TALE/KNOX homeobox family.</text>
</comment>
<protein>
    <submittedName>
        <fullName evidence="10">Uncharacterized protein</fullName>
    </submittedName>
</protein>
<evidence type="ECO:0000313" key="10">
    <source>
        <dbReference type="EMBL" id="KAG0582676.1"/>
    </source>
</evidence>
<feature type="domain" description="ELK" evidence="9">
    <location>
        <begin position="423"/>
        <end position="443"/>
    </location>
</feature>
<evidence type="ECO:0000313" key="11">
    <source>
        <dbReference type="Proteomes" id="UP000822688"/>
    </source>
</evidence>
<keyword evidence="4 5" id="KW-0539">Nucleus</keyword>
<dbReference type="SMART" id="SM00389">
    <property type="entry name" value="HOX"/>
    <property type="match status" value="1"/>
</dbReference>
<evidence type="ECO:0000256" key="4">
    <source>
        <dbReference type="ARBA" id="ARBA00023242"/>
    </source>
</evidence>
<proteinExistence type="inferred from homology"/>
<dbReference type="InterPro" id="IPR009057">
    <property type="entry name" value="Homeodomain-like_sf"/>
</dbReference>
<dbReference type="InterPro" id="IPR005541">
    <property type="entry name" value="KNOX2"/>
</dbReference>
<organism evidence="10 11">
    <name type="scientific">Ceratodon purpureus</name>
    <name type="common">Fire moss</name>
    <name type="synonym">Dicranum purpureum</name>
    <dbReference type="NCBI Taxonomy" id="3225"/>
    <lineage>
        <taxon>Eukaryota</taxon>
        <taxon>Viridiplantae</taxon>
        <taxon>Streptophyta</taxon>
        <taxon>Embryophyta</taxon>
        <taxon>Bryophyta</taxon>
        <taxon>Bryophytina</taxon>
        <taxon>Bryopsida</taxon>
        <taxon>Dicranidae</taxon>
        <taxon>Pseudoditrichales</taxon>
        <taxon>Ditrichaceae</taxon>
        <taxon>Ceratodon</taxon>
    </lineage>
</organism>
<dbReference type="Gene3D" id="1.10.10.60">
    <property type="entry name" value="Homeodomain-like"/>
    <property type="match status" value="1"/>
</dbReference>
<keyword evidence="11" id="KW-1185">Reference proteome</keyword>
<dbReference type="EMBL" id="CM026423">
    <property type="protein sequence ID" value="KAG0582676.1"/>
    <property type="molecule type" value="Genomic_DNA"/>
</dbReference>
<feature type="domain" description="Homeobox" evidence="8">
    <location>
        <begin position="443"/>
        <end position="506"/>
    </location>
</feature>
<dbReference type="GO" id="GO:0006355">
    <property type="term" value="P:regulation of DNA-templated transcription"/>
    <property type="evidence" value="ECO:0007669"/>
    <property type="project" value="InterPro"/>
</dbReference>
<dbReference type="Pfam" id="PF05920">
    <property type="entry name" value="Homeobox_KN"/>
    <property type="match status" value="1"/>
</dbReference>
<dbReference type="AlphaFoldDB" id="A0A8T0III2"/>
<evidence type="ECO:0000256" key="7">
    <source>
        <dbReference type="SAM" id="MobiDB-lite"/>
    </source>
</evidence>
<reference evidence="10" key="1">
    <citation type="submission" date="2020-06" db="EMBL/GenBank/DDBJ databases">
        <title>WGS assembly of Ceratodon purpureus strain R40.</title>
        <authorList>
            <person name="Carey S.B."/>
            <person name="Jenkins J."/>
            <person name="Shu S."/>
            <person name="Lovell J.T."/>
            <person name="Sreedasyam A."/>
            <person name="Maumus F."/>
            <person name="Tiley G.P."/>
            <person name="Fernandez-Pozo N."/>
            <person name="Barry K."/>
            <person name="Chen C."/>
            <person name="Wang M."/>
            <person name="Lipzen A."/>
            <person name="Daum C."/>
            <person name="Saski C.A."/>
            <person name="Payton A.C."/>
            <person name="Mcbreen J.C."/>
            <person name="Conrad R.E."/>
            <person name="Kollar L.M."/>
            <person name="Olsson S."/>
            <person name="Huttunen S."/>
            <person name="Landis J.B."/>
            <person name="Wickett N.J."/>
            <person name="Johnson M.G."/>
            <person name="Rensing S.A."/>
            <person name="Grimwood J."/>
            <person name="Schmutz J."/>
            <person name="Mcdaniel S.F."/>
        </authorList>
    </citation>
    <scope>NUCLEOTIDE SEQUENCE</scope>
    <source>
        <strain evidence="10">R40</strain>
    </source>
</reference>
<name>A0A8T0III2_CERPU</name>
<evidence type="ECO:0000259" key="9">
    <source>
        <dbReference type="PROSITE" id="PS51213"/>
    </source>
</evidence>
<dbReference type="OrthoDB" id="10056939at2759"/>
<keyword evidence="3 5" id="KW-0371">Homeobox</keyword>
<dbReference type="GO" id="GO:0003677">
    <property type="term" value="F:DNA binding"/>
    <property type="evidence" value="ECO:0007669"/>
    <property type="project" value="UniProtKB-UniRule"/>
</dbReference>
<dbReference type="EMBL" id="CM026423">
    <property type="protein sequence ID" value="KAG0582674.1"/>
    <property type="molecule type" value="Genomic_DNA"/>
</dbReference>
<dbReference type="SUPFAM" id="SSF46689">
    <property type="entry name" value="Homeodomain-like"/>
    <property type="match status" value="1"/>
</dbReference>
<dbReference type="PANTHER" id="PTHR11850">
    <property type="entry name" value="HOMEOBOX PROTEIN TRANSCRIPTION FACTORS"/>
    <property type="match status" value="1"/>
</dbReference>
<evidence type="ECO:0000256" key="3">
    <source>
        <dbReference type="ARBA" id="ARBA00023155"/>
    </source>
</evidence>
<keyword evidence="2 5" id="KW-0238">DNA-binding</keyword>
<dbReference type="Pfam" id="PF03790">
    <property type="entry name" value="KNOX1"/>
    <property type="match status" value="1"/>
</dbReference>